<reference evidence="2 3" key="1">
    <citation type="journal article" date="2024" name="Commun. Biol.">
        <title>Comparative genomic analysis of thermophilic fungi reveals convergent evolutionary adaptations and gene losses.</title>
        <authorList>
            <person name="Steindorff A.S."/>
            <person name="Aguilar-Pontes M.V."/>
            <person name="Robinson A.J."/>
            <person name="Andreopoulos B."/>
            <person name="LaButti K."/>
            <person name="Kuo A."/>
            <person name="Mondo S."/>
            <person name="Riley R."/>
            <person name="Otillar R."/>
            <person name="Haridas S."/>
            <person name="Lipzen A."/>
            <person name="Grimwood J."/>
            <person name="Schmutz J."/>
            <person name="Clum A."/>
            <person name="Reid I.D."/>
            <person name="Moisan M.C."/>
            <person name="Butler G."/>
            <person name="Nguyen T.T.M."/>
            <person name="Dewar K."/>
            <person name="Conant G."/>
            <person name="Drula E."/>
            <person name="Henrissat B."/>
            <person name="Hansel C."/>
            <person name="Singer S."/>
            <person name="Hutchinson M.I."/>
            <person name="de Vries R.P."/>
            <person name="Natvig D.O."/>
            <person name="Powell A.J."/>
            <person name="Tsang A."/>
            <person name="Grigoriev I.V."/>
        </authorList>
    </citation>
    <scope>NUCLEOTIDE SEQUENCE [LARGE SCALE GENOMIC DNA]</scope>
    <source>
        <strain evidence="2 3">CBS 494.80</strain>
    </source>
</reference>
<evidence type="ECO:0000256" key="1">
    <source>
        <dbReference type="SAM" id="MobiDB-lite"/>
    </source>
</evidence>
<proteinExistence type="predicted"/>
<evidence type="ECO:0000313" key="2">
    <source>
        <dbReference type="EMBL" id="KAL2069235.1"/>
    </source>
</evidence>
<comment type="caution">
    <text evidence="2">The sequence shown here is derived from an EMBL/GenBank/DDBJ whole genome shotgun (WGS) entry which is preliminary data.</text>
</comment>
<keyword evidence="3" id="KW-1185">Reference proteome</keyword>
<accession>A0ABR4CHQ0</accession>
<organism evidence="2 3">
    <name type="scientific">Oculimacula yallundae</name>
    <dbReference type="NCBI Taxonomy" id="86028"/>
    <lineage>
        <taxon>Eukaryota</taxon>
        <taxon>Fungi</taxon>
        <taxon>Dikarya</taxon>
        <taxon>Ascomycota</taxon>
        <taxon>Pezizomycotina</taxon>
        <taxon>Leotiomycetes</taxon>
        <taxon>Helotiales</taxon>
        <taxon>Ploettnerulaceae</taxon>
        <taxon>Oculimacula</taxon>
    </lineage>
</organism>
<sequence length="57" mass="6552">MSSLQRSLGIQSLTFCFLPQNESPPFRASPRIQHKYKGNNQQPRGKKYTITDSELLI</sequence>
<protein>
    <submittedName>
        <fullName evidence="2">Uncharacterized protein</fullName>
    </submittedName>
</protein>
<gene>
    <name evidence="2" type="ORF">VTL71DRAFT_15573</name>
</gene>
<name>A0ABR4CHQ0_9HELO</name>
<feature type="region of interest" description="Disordered" evidence="1">
    <location>
        <begin position="22"/>
        <end position="57"/>
    </location>
</feature>
<dbReference type="EMBL" id="JAZHXI010000008">
    <property type="protein sequence ID" value="KAL2069235.1"/>
    <property type="molecule type" value="Genomic_DNA"/>
</dbReference>
<dbReference type="Proteomes" id="UP001595075">
    <property type="component" value="Unassembled WGS sequence"/>
</dbReference>
<evidence type="ECO:0000313" key="3">
    <source>
        <dbReference type="Proteomes" id="UP001595075"/>
    </source>
</evidence>